<evidence type="ECO:0000313" key="8">
    <source>
        <dbReference type="Proteomes" id="UP001276840"/>
    </source>
</evidence>
<sequence length="763" mass="84276">MATTATFLHVTDTHLADGYSSNQADHKVRIDGIAVTTKIEALGVTAELLAERLKEEKRLLDGILFTGDAQDKAAPNGHAELRRVLAGTLSGVMQPHCRFVATPGNHDVPQGSDPSGELRYAEFKCAWRDTKPPAVTPWLDGIDASPIAREAYTDHSLLAPDGTWAVYPINSCNWSHTQVRLPEKVETAFAQLVSKLDNLDAASAPSLRELVTNDIRKPIEKQLLYDIARVSEDQLAALKPIIRAGSGTQRPPLRIVLLHHHLMAPTLREEIRPFADITNLSALRTYLRQSEIDIVIHGHKHVDAIAYDSVYDHGARQQTDPRRLLVLSGGTFDGAYDHSSMSLIGVAGLPGAPRVEVERIPLGRRGFDLAKSSLYTARLWRTNEQIPGGPVVIHGKDIDDVYARAVRAANEEAHMGMLIVHLDLPQPELDRDGKPKSLPFPTAYPNPDETPNDEKVQTTAAWVDDLASWWQLSRSTLESRIPYIHGTRLRRFAGRFDQIKRIVSLLKSYSGTSRAVAVLIDPLRDFGPTGEGEDFASFCLVQFRRRPGKQDGNYLDCTAYYRAQEFKHWWPINVAELRRLQVEVANQVSCHPGRITTIAADARAVAARSPGQVAVPVVDRWLDQAPEKLMVLACLLCGVSDTWGAGNVIEEWRDYLKSQRRSADPSAFNPDGCPVAVNALEVLASYIEAHSGAADDIRELADMLRRLARENRNYEVSSKDRSAFDNWSLGIRQLCEDLLTAIPVALADADQVGPANTGLVTNG</sequence>
<dbReference type="Pfam" id="PF00149">
    <property type="entry name" value="Metallophos"/>
    <property type="match status" value="1"/>
</dbReference>
<proteinExistence type="inferred from homology"/>
<dbReference type="PANTHER" id="PTHR42988:SF2">
    <property type="entry name" value="CYCLIC NUCLEOTIDE PHOSPHODIESTERASE CBUA0032-RELATED"/>
    <property type="match status" value="1"/>
</dbReference>
<dbReference type="Gene3D" id="3.30.572.10">
    <property type="entry name" value="Thymidylate synthase/dCMP hydroxymethylase domain"/>
    <property type="match status" value="1"/>
</dbReference>
<dbReference type="InterPro" id="IPR029052">
    <property type="entry name" value="Metallo-depent_PP-like"/>
</dbReference>
<dbReference type="PANTHER" id="PTHR42988">
    <property type="entry name" value="PHOSPHOHYDROLASE"/>
    <property type="match status" value="1"/>
</dbReference>
<accession>A0ABU4ZTU7</accession>
<evidence type="ECO:0000256" key="1">
    <source>
        <dbReference type="ARBA" id="ARBA00022723"/>
    </source>
</evidence>
<evidence type="ECO:0000256" key="2">
    <source>
        <dbReference type="ARBA" id="ARBA00022801"/>
    </source>
</evidence>
<dbReference type="InterPro" id="IPR036926">
    <property type="entry name" value="Thymidate_synth/dCMP_Mease_sf"/>
</dbReference>
<dbReference type="EMBL" id="JAVIJF010000020">
    <property type="protein sequence ID" value="MDX8527754.1"/>
    <property type="molecule type" value="Genomic_DNA"/>
</dbReference>
<comment type="caution">
    <text evidence="7">The sequence shown here is derived from an EMBL/GenBank/DDBJ whole genome shotgun (WGS) entry which is preliminary data.</text>
</comment>
<keyword evidence="2" id="KW-0378">Hydrolase</keyword>
<name>A0ABU4ZTU7_9HYPH</name>
<gene>
    <name evidence="7" type="ORF">RFM68_24955</name>
</gene>
<feature type="domain" description="Calcineurin-like phosphoesterase" evidence="6">
    <location>
        <begin position="6"/>
        <end position="302"/>
    </location>
</feature>
<feature type="region of interest" description="Disordered" evidence="5">
    <location>
        <begin position="430"/>
        <end position="454"/>
    </location>
</feature>
<keyword evidence="3" id="KW-0408">Iron</keyword>
<dbReference type="InterPro" id="IPR004843">
    <property type="entry name" value="Calcineurin-like_PHP"/>
</dbReference>
<organism evidence="7 8">
    <name type="scientific">Mesorhizobium montanum</name>
    <dbReference type="NCBI Taxonomy" id="3072323"/>
    <lineage>
        <taxon>Bacteria</taxon>
        <taxon>Pseudomonadati</taxon>
        <taxon>Pseudomonadota</taxon>
        <taxon>Alphaproteobacteria</taxon>
        <taxon>Hyphomicrobiales</taxon>
        <taxon>Phyllobacteriaceae</taxon>
        <taxon>Mesorhizobium</taxon>
    </lineage>
</organism>
<reference evidence="7 8" key="1">
    <citation type="submission" date="2023-08" db="EMBL/GenBank/DDBJ databases">
        <title>Implementing the SeqCode for naming new Mesorhizobium species isolated from Vachellia karroo root nodules.</title>
        <authorList>
            <person name="Van Lill M."/>
        </authorList>
    </citation>
    <scope>NUCLEOTIDE SEQUENCE [LARGE SCALE GENOMIC DNA]</scope>
    <source>
        <strain evidence="7 8">MSK 1335</strain>
    </source>
</reference>
<keyword evidence="1" id="KW-0479">Metal-binding</keyword>
<comment type="similarity">
    <text evidence="4">Belongs to the cyclic nucleotide phosphodiesterase class-III family.</text>
</comment>
<keyword evidence="8" id="KW-1185">Reference proteome</keyword>
<evidence type="ECO:0000256" key="5">
    <source>
        <dbReference type="SAM" id="MobiDB-lite"/>
    </source>
</evidence>
<evidence type="ECO:0000313" key="7">
    <source>
        <dbReference type="EMBL" id="MDX8527754.1"/>
    </source>
</evidence>
<evidence type="ECO:0000256" key="4">
    <source>
        <dbReference type="ARBA" id="ARBA00025742"/>
    </source>
</evidence>
<protein>
    <submittedName>
        <fullName evidence="7">Metallophosphoesterase</fullName>
    </submittedName>
</protein>
<dbReference type="Gene3D" id="3.60.21.10">
    <property type="match status" value="1"/>
</dbReference>
<dbReference type="InterPro" id="IPR050884">
    <property type="entry name" value="CNP_phosphodiesterase-III"/>
</dbReference>
<dbReference type="SUPFAM" id="SSF56300">
    <property type="entry name" value="Metallo-dependent phosphatases"/>
    <property type="match status" value="1"/>
</dbReference>
<dbReference type="RefSeq" id="WP_320235703.1">
    <property type="nucleotide sequence ID" value="NZ_JAVIJF010000020.1"/>
</dbReference>
<dbReference type="Proteomes" id="UP001276840">
    <property type="component" value="Unassembled WGS sequence"/>
</dbReference>
<evidence type="ECO:0000259" key="6">
    <source>
        <dbReference type="Pfam" id="PF00149"/>
    </source>
</evidence>
<evidence type="ECO:0000256" key="3">
    <source>
        <dbReference type="ARBA" id="ARBA00023004"/>
    </source>
</evidence>
<dbReference type="SUPFAM" id="SSF55831">
    <property type="entry name" value="Thymidylate synthase/dCMP hydroxymethylase"/>
    <property type="match status" value="1"/>
</dbReference>